<protein>
    <submittedName>
        <fullName evidence="1">Uncharacterized protein</fullName>
    </submittedName>
</protein>
<reference evidence="1 2" key="1">
    <citation type="journal article" date="2019" name="Commun. Biol.">
        <title>The bagworm genome reveals a unique fibroin gene that provides high tensile strength.</title>
        <authorList>
            <person name="Kono N."/>
            <person name="Nakamura H."/>
            <person name="Ohtoshi R."/>
            <person name="Tomita M."/>
            <person name="Numata K."/>
            <person name="Arakawa K."/>
        </authorList>
    </citation>
    <scope>NUCLEOTIDE SEQUENCE [LARGE SCALE GENOMIC DNA]</scope>
</reference>
<organism evidence="1 2">
    <name type="scientific">Eumeta variegata</name>
    <name type="common">Bagworm moth</name>
    <name type="synonym">Eumeta japonica</name>
    <dbReference type="NCBI Taxonomy" id="151549"/>
    <lineage>
        <taxon>Eukaryota</taxon>
        <taxon>Metazoa</taxon>
        <taxon>Ecdysozoa</taxon>
        <taxon>Arthropoda</taxon>
        <taxon>Hexapoda</taxon>
        <taxon>Insecta</taxon>
        <taxon>Pterygota</taxon>
        <taxon>Neoptera</taxon>
        <taxon>Endopterygota</taxon>
        <taxon>Lepidoptera</taxon>
        <taxon>Glossata</taxon>
        <taxon>Ditrysia</taxon>
        <taxon>Tineoidea</taxon>
        <taxon>Psychidae</taxon>
        <taxon>Oiketicinae</taxon>
        <taxon>Eumeta</taxon>
    </lineage>
</organism>
<evidence type="ECO:0000313" key="1">
    <source>
        <dbReference type="EMBL" id="GBP14279.1"/>
    </source>
</evidence>
<sequence length="95" mass="10848">MAENGNAAEKNDGSGRVIPVHYIIHSQFRAAKFRALYCTWNFPCWLAGYNIQANIKETLAYERVGENAMRAVADSQTVENYPEILLPNYFEMSEK</sequence>
<proteinExistence type="predicted"/>
<dbReference type="Proteomes" id="UP000299102">
    <property type="component" value="Unassembled WGS sequence"/>
</dbReference>
<evidence type="ECO:0000313" key="2">
    <source>
        <dbReference type="Proteomes" id="UP000299102"/>
    </source>
</evidence>
<dbReference type="AlphaFoldDB" id="A0A4C1TIA2"/>
<accession>A0A4C1TIA2</accession>
<comment type="caution">
    <text evidence="1">The sequence shown here is derived from an EMBL/GenBank/DDBJ whole genome shotgun (WGS) entry which is preliminary data.</text>
</comment>
<keyword evidence="2" id="KW-1185">Reference proteome</keyword>
<dbReference type="EMBL" id="BGZK01000062">
    <property type="protein sequence ID" value="GBP14279.1"/>
    <property type="molecule type" value="Genomic_DNA"/>
</dbReference>
<name>A0A4C1TIA2_EUMVA</name>
<gene>
    <name evidence="1" type="ORF">EVAR_7698_1</name>
</gene>